<keyword evidence="2" id="KW-1185">Reference proteome</keyword>
<comment type="caution">
    <text evidence="1">The sequence shown here is derived from an EMBL/GenBank/DDBJ whole genome shotgun (WGS) entry which is preliminary data.</text>
</comment>
<protein>
    <submittedName>
        <fullName evidence="1">Uncharacterized protein</fullName>
    </submittedName>
</protein>
<evidence type="ECO:0000313" key="1">
    <source>
        <dbReference type="EMBL" id="MFC4746512.1"/>
    </source>
</evidence>
<proteinExistence type="predicted"/>
<accession>A0ABV9PB67</accession>
<organism evidence="1 2">
    <name type="scientific">Flavobacterium branchiicola</name>
    <dbReference type="NCBI Taxonomy" id="1114875"/>
    <lineage>
        <taxon>Bacteria</taxon>
        <taxon>Pseudomonadati</taxon>
        <taxon>Bacteroidota</taxon>
        <taxon>Flavobacteriia</taxon>
        <taxon>Flavobacteriales</taxon>
        <taxon>Flavobacteriaceae</taxon>
        <taxon>Flavobacterium</taxon>
    </lineage>
</organism>
<dbReference type="Proteomes" id="UP001595935">
    <property type="component" value="Unassembled WGS sequence"/>
</dbReference>
<dbReference type="EMBL" id="JBHSGV010000001">
    <property type="protein sequence ID" value="MFC4746512.1"/>
    <property type="molecule type" value="Genomic_DNA"/>
</dbReference>
<reference evidence="2" key="1">
    <citation type="journal article" date="2019" name="Int. J. Syst. Evol. Microbiol.">
        <title>The Global Catalogue of Microorganisms (GCM) 10K type strain sequencing project: providing services to taxonomists for standard genome sequencing and annotation.</title>
        <authorList>
            <consortium name="The Broad Institute Genomics Platform"/>
            <consortium name="The Broad Institute Genome Sequencing Center for Infectious Disease"/>
            <person name="Wu L."/>
            <person name="Ma J."/>
        </authorList>
    </citation>
    <scope>NUCLEOTIDE SEQUENCE [LARGE SCALE GENOMIC DNA]</scope>
    <source>
        <strain evidence="2">WYCCWR 13023</strain>
    </source>
</reference>
<evidence type="ECO:0000313" key="2">
    <source>
        <dbReference type="Proteomes" id="UP001595935"/>
    </source>
</evidence>
<name>A0ABV9PB67_9FLAO</name>
<sequence length="57" mass="6487">MKAEAFMDLKICNNIDNNKELDPAIRFNLFVLNPKTKRISLLSGLGSEFSEEREGKT</sequence>
<gene>
    <name evidence="1" type="ORF">ACFO5S_03615</name>
</gene>
<dbReference type="RefSeq" id="WP_379731308.1">
    <property type="nucleotide sequence ID" value="NZ_JBHSGV010000001.1"/>
</dbReference>